<dbReference type="CDD" id="cd05245">
    <property type="entry name" value="SDR_a2"/>
    <property type="match status" value="1"/>
</dbReference>
<dbReference type="Pfam" id="PF13460">
    <property type="entry name" value="NAD_binding_10"/>
    <property type="match status" value="1"/>
</dbReference>
<protein>
    <submittedName>
        <fullName evidence="2">Uncharacterized protein YbjT (DUF2867 family)</fullName>
    </submittedName>
</protein>
<dbReference type="EMBL" id="RJVA01000010">
    <property type="protein sequence ID" value="ROR01464.1"/>
    <property type="molecule type" value="Genomic_DNA"/>
</dbReference>
<reference evidence="2 3" key="1">
    <citation type="submission" date="2018-11" db="EMBL/GenBank/DDBJ databases">
        <title>Genomic Encyclopedia of Type Strains, Phase IV (KMG-IV): sequencing the most valuable type-strain genomes for metagenomic binning, comparative biology and taxonomic classification.</title>
        <authorList>
            <person name="Goeker M."/>
        </authorList>
    </citation>
    <scope>NUCLEOTIDE SEQUENCE [LARGE SCALE GENOMIC DNA]</scope>
    <source>
        <strain evidence="2 3">DSM 22027</strain>
    </source>
</reference>
<evidence type="ECO:0000313" key="3">
    <source>
        <dbReference type="Proteomes" id="UP000276223"/>
    </source>
</evidence>
<dbReference type="PANTHER" id="PTHR12126">
    <property type="entry name" value="NADH-UBIQUINONE OXIDOREDUCTASE 39 KDA SUBUNIT-RELATED"/>
    <property type="match status" value="1"/>
</dbReference>
<organism evidence="2 3">
    <name type="scientific">Desulfosoma caldarium</name>
    <dbReference type="NCBI Taxonomy" id="610254"/>
    <lineage>
        <taxon>Bacteria</taxon>
        <taxon>Pseudomonadati</taxon>
        <taxon>Thermodesulfobacteriota</taxon>
        <taxon>Syntrophobacteria</taxon>
        <taxon>Syntrophobacterales</taxon>
        <taxon>Syntrophobacteraceae</taxon>
        <taxon>Desulfosoma</taxon>
    </lineage>
</organism>
<dbReference type="RefSeq" id="WP_123289186.1">
    <property type="nucleotide sequence ID" value="NZ_RJVA01000010.1"/>
</dbReference>
<name>A0A3N1VF64_9BACT</name>
<dbReference type="Proteomes" id="UP000276223">
    <property type="component" value="Unassembled WGS sequence"/>
</dbReference>
<dbReference type="InterPro" id="IPR023393">
    <property type="entry name" value="START-like_dom_sf"/>
</dbReference>
<keyword evidence="3" id="KW-1185">Reference proteome</keyword>
<accession>A0A3N1VF64</accession>
<dbReference type="SUPFAM" id="SSF51735">
    <property type="entry name" value="NAD(P)-binding Rossmann-fold domains"/>
    <property type="match status" value="1"/>
</dbReference>
<dbReference type="InterPro" id="IPR016040">
    <property type="entry name" value="NAD(P)-bd_dom"/>
</dbReference>
<evidence type="ECO:0000313" key="2">
    <source>
        <dbReference type="EMBL" id="ROR01464.1"/>
    </source>
</evidence>
<dbReference type="InterPro" id="IPR021295">
    <property type="entry name" value="DUF2867"/>
</dbReference>
<sequence length="513" mass="57451">MHEDERFTKPILVTGATGYVGGRLTPRLLAAGYKVRVIARSVSKVQCRPWGRHANLEVYRADVMDRDSLVRAAQGCRAAYYLVHSMAPGKKDFAKADRIAAENMVIAAGKARMERLIYLGGLGREASDLSKHLRSRLEVAQILQSGPTPTTFLRAAMILGSGSASFEILRYLVDRLPVMITPRWVRTPCQPIAISNVLHYLQGCLESPHVLGQTLDIGGPDILTYENLMRIYAEEAGLPRRWIIPVPVLTPRLSSYWLNLVTPVPMALARPLAEGLRNAVVCEDFRIRQWIPQKLLSCREAIRKAMQKIRQAQVETCWSDAGWTIPPEWVHCGDAPYAGGTLRECAFRMRVPVAASNVWALVEPIGGARGWFFGDRLWRARGWIDRLVGGFGHMRGRREAHKLYVGDTVDYWRVLEIVPERRLLLLAEMKMPGEAVLDFRLAPSDSHHTEVQVIARFLPRGLTGMAYWALLKPFHQRIFRGLLEGLAKALGTAPLAGPEPFDARMPHACHLAA</sequence>
<dbReference type="OrthoDB" id="9774199at2"/>
<dbReference type="GO" id="GO:0044877">
    <property type="term" value="F:protein-containing complex binding"/>
    <property type="evidence" value="ECO:0007669"/>
    <property type="project" value="TreeGrafter"/>
</dbReference>
<dbReference type="Gene3D" id="3.30.530.20">
    <property type="match status" value="1"/>
</dbReference>
<dbReference type="AlphaFoldDB" id="A0A3N1VF64"/>
<dbReference type="PANTHER" id="PTHR12126:SF11">
    <property type="entry name" value="NADH DEHYDROGENASE [UBIQUINONE] 1 ALPHA SUBCOMPLEX SUBUNIT 9, MITOCHONDRIAL"/>
    <property type="match status" value="1"/>
</dbReference>
<dbReference type="Gene3D" id="3.40.50.720">
    <property type="entry name" value="NAD(P)-binding Rossmann-like Domain"/>
    <property type="match status" value="1"/>
</dbReference>
<dbReference type="InterPro" id="IPR051207">
    <property type="entry name" value="ComplexI_NDUFA9_subunit"/>
</dbReference>
<dbReference type="SUPFAM" id="SSF55961">
    <property type="entry name" value="Bet v1-like"/>
    <property type="match status" value="1"/>
</dbReference>
<proteinExistence type="predicted"/>
<dbReference type="Pfam" id="PF11066">
    <property type="entry name" value="DUF2867"/>
    <property type="match status" value="1"/>
</dbReference>
<feature type="domain" description="NAD(P)-binding" evidence="1">
    <location>
        <begin position="15"/>
        <end position="126"/>
    </location>
</feature>
<dbReference type="InterPro" id="IPR036291">
    <property type="entry name" value="NAD(P)-bd_dom_sf"/>
</dbReference>
<comment type="caution">
    <text evidence="2">The sequence shown here is derived from an EMBL/GenBank/DDBJ whole genome shotgun (WGS) entry which is preliminary data.</text>
</comment>
<evidence type="ECO:0000259" key="1">
    <source>
        <dbReference type="Pfam" id="PF13460"/>
    </source>
</evidence>
<gene>
    <name evidence="2" type="ORF">EDC27_0638</name>
</gene>